<comment type="subcellular location">
    <subcellularLocation>
        <location evidence="2 11">Plastid</location>
        <location evidence="2 11">Chloroplast</location>
    </subcellularLocation>
</comment>
<evidence type="ECO:0000256" key="5">
    <source>
        <dbReference type="ARBA" id="ARBA00022528"/>
    </source>
</evidence>
<evidence type="ECO:0000256" key="6">
    <source>
        <dbReference type="ARBA" id="ARBA00022714"/>
    </source>
</evidence>
<evidence type="ECO:0000256" key="4">
    <source>
        <dbReference type="ARBA" id="ARBA00022448"/>
    </source>
</evidence>
<dbReference type="GeneID" id="107960871"/>
<organism evidence="13 14">
    <name type="scientific">Gossypium hirsutum</name>
    <name type="common">Upland cotton</name>
    <name type="synonym">Gossypium mexicanum</name>
    <dbReference type="NCBI Taxonomy" id="3635"/>
    <lineage>
        <taxon>Eukaryota</taxon>
        <taxon>Viridiplantae</taxon>
        <taxon>Streptophyta</taxon>
        <taxon>Embryophyta</taxon>
        <taxon>Tracheophyta</taxon>
        <taxon>Spermatophyta</taxon>
        <taxon>Magnoliopsida</taxon>
        <taxon>eudicotyledons</taxon>
        <taxon>Gunneridae</taxon>
        <taxon>Pentapetalae</taxon>
        <taxon>rosids</taxon>
        <taxon>malvids</taxon>
        <taxon>Malvales</taxon>
        <taxon>Malvaceae</taxon>
        <taxon>Malvoideae</taxon>
        <taxon>Gossypium</taxon>
    </lineage>
</organism>
<evidence type="ECO:0000256" key="11">
    <source>
        <dbReference type="RuleBase" id="RU364001"/>
    </source>
</evidence>
<dbReference type="InterPro" id="IPR001041">
    <property type="entry name" value="2Fe-2S_ferredoxin-type"/>
</dbReference>
<dbReference type="GO" id="GO:0022900">
    <property type="term" value="P:electron transport chain"/>
    <property type="evidence" value="ECO:0007669"/>
    <property type="project" value="InterPro"/>
</dbReference>
<dbReference type="Pfam" id="PF00111">
    <property type="entry name" value="Fer2"/>
    <property type="match status" value="1"/>
</dbReference>
<dbReference type="STRING" id="3635.A0A1U8PN81"/>
<evidence type="ECO:0000256" key="1">
    <source>
        <dbReference type="ARBA" id="ARBA00003532"/>
    </source>
</evidence>
<name>A0A1U8PN81_GOSHI</name>
<dbReference type="PaxDb" id="3635-A0A1U8PN81"/>
<dbReference type="Proteomes" id="UP000818029">
    <property type="component" value="Chromosome A05"/>
</dbReference>
<reference evidence="13" key="1">
    <citation type="journal article" date="2020" name="Nat. Genet.">
        <title>Genomic diversifications of five Gossypium allopolyploid species and their impact on cotton improvement.</title>
        <authorList>
            <person name="Chen Z.J."/>
            <person name="Sreedasyam A."/>
            <person name="Ando A."/>
            <person name="Song Q."/>
            <person name="De Santiago L.M."/>
            <person name="Hulse-Kemp A.M."/>
            <person name="Ding M."/>
            <person name="Ye W."/>
            <person name="Kirkbride R.C."/>
            <person name="Jenkins J."/>
            <person name="Plott C."/>
            <person name="Lovell J."/>
            <person name="Lin Y.M."/>
            <person name="Vaughn R."/>
            <person name="Liu B."/>
            <person name="Simpson S."/>
            <person name="Scheffler B.E."/>
            <person name="Wen L."/>
            <person name="Saski C.A."/>
            <person name="Grover C.E."/>
            <person name="Hu G."/>
            <person name="Conover J.L."/>
            <person name="Carlson J.W."/>
            <person name="Shu S."/>
            <person name="Boston L.B."/>
            <person name="Williams M."/>
            <person name="Peterson D.G."/>
            <person name="McGee K."/>
            <person name="Jones D.C."/>
            <person name="Wendel J.F."/>
            <person name="Stelly D.M."/>
            <person name="Grimwood J."/>
            <person name="Schmutz J."/>
        </authorList>
    </citation>
    <scope>NUCLEOTIDE SEQUENCE [LARGE SCALE GENOMIC DNA]</scope>
    <source>
        <strain evidence="13">cv. TM-1</strain>
    </source>
</reference>
<dbReference type="GO" id="GO:0046872">
    <property type="term" value="F:metal ion binding"/>
    <property type="evidence" value="ECO:0007669"/>
    <property type="project" value="UniProtKB-KW"/>
</dbReference>
<dbReference type="GO" id="GO:0051537">
    <property type="term" value="F:2 iron, 2 sulfur cluster binding"/>
    <property type="evidence" value="ECO:0007669"/>
    <property type="project" value="UniProtKB-KW"/>
</dbReference>
<sequence length="247" mass="26966">MELLLLRKNLLGRVLNKLVGSLSIAMACTVVYRHVDAVQLLRGVYSDWLTPYVSGLMVWFGLIVKLQLSGTNVKKEIISKDKKSDKNYLDKGVKTSTLSLTSPCIVKAAIPDRFTSAIAKAPSSLGSFKSISKSLGLKYSSNCRTLMATYKIKLVGPKGEVTEFEAPNDKYILKAAEEAGFDLPYSCRAGACGTCAGKMISGSVDQSDGTFLDDKQMEKGYMLPCVSYPTSECEIQTHKESELYGVK</sequence>
<gene>
    <name evidence="14" type="primary">LOC107960871</name>
</gene>
<dbReference type="InterPro" id="IPR036010">
    <property type="entry name" value="2Fe-2S_ferredoxin-like_sf"/>
</dbReference>
<dbReference type="InterPro" id="IPR010241">
    <property type="entry name" value="Fd_pln"/>
</dbReference>
<dbReference type="KEGG" id="ghi:107960871"/>
<dbReference type="InterPro" id="IPR006058">
    <property type="entry name" value="2Fe2S_fd_BS"/>
</dbReference>
<dbReference type="FunFam" id="3.10.20.30:FF:000014">
    <property type="entry name" value="Ferredoxin"/>
    <property type="match status" value="1"/>
</dbReference>
<evidence type="ECO:0000256" key="8">
    <source>
        <dbReference type="ARBA" id="ARBA00022982"/>
    </source>
</evidence>
<keyword evidence="4 11" id="KW-0813">Transport</keyword>
<comment type="similarity">
    <text evidence="3 11">Belongs to the 2Fe2S plant-type ferredoxin family.</text>
</comment>
<dbReference type="InterPro" id="IPR012675">
    <property type="entry name" value="Beta-grasp_dom_sf"/>
</dbReference>
<keyword evidence="11" id="KW-0934">Plastid</keyword>
<protein>
    <recommendedName>
        <fullName evidence="11">Ferredoxin</fullName>
    </recommendedName>
</protein>
<keyword evidence="13" id="KW-1185">Reference proteome</keyword>
<dbReference type="AlphaFoldDB" id="A0A1U8PN81"/>
<evidence type="ECO:0000256" key="9">
    <source>
        <dbReference type="ARBA" id="ARBA00023004"/>
    </source>
</evidence>
<keyword evidence="8 11" id="KW-0249">Electron transport</keyword>
<dbReference type="GO" id="GO:0009055">
    <property type="term" value="F:electron transfer activity"/>
    <property type="evidence" value="ECO:0007669"/>
    <property type="project" value="InterPro"/>
</dbReference>
<dbReference type="CDD" id="cd00207">
    <property type="entry name" value="fer2"/>
    <property type="match status" value="1"/>
</dbReference>
<evidence type="ECO:0000256" key="10">
    <source>
        <dbReference type="ARBA" id="ARBA00023014"/>
    </source>
</evidence>
<comment type="cofactor">
    <cofactor evidence="11">
        <name>[2Fe-2S] cluster</name>
        <dbReference type="ChEBI" id="CHEBI:190135"/>
    </cofactor>
    <text evidence="11">Binds 1 [2Fe-2S] cluster.</text>
</comment>
<dbReference type="PANTHER" id="PTHR43112:SF44">
    <property type="entry name" value="FERREDOXIN"/>
    <property type="match status" value="1"/>
</dbReference>
<dbReference type="PANTHER" id="PTHR43112">
    <property type="entry name" value="FERREDOXIN"/>
    <property type="match status" value="1"/>
</dbReference>
<feature type="domain" description="2Fe-2S ferredoxin-type" evidence="12">
    <location>
        <begin position="150"/>
        <end position="241"/>
    </location>
</feature>
<keyword evidence="6 11" id="KW-0001">2Fe-2S</keyword>
<dbReference type="RefSeq" id="XP_016752617.1">
    <property type="nucleotide sequence ID" value="XM_016897128.1"/>
</dbReference>
<keyword evidence="9 11" id="KW-0408">Iron</keyword>
<keyword evidence="10 11" id="KW-0411">Iron-sulfur</keyword>
<accession>A0A1U8PN81</accession>
<evidence type="ECO:0000256" key="7">
    <source>
        <dbReference type="ARBA" id="ARBA00022723"/>
    </source>
</evidence>
<evidence type="ECO:0000256" key="3">
    <source>
        <dbReference type="ARBA" id="ARBA00007874"/>
    </source>
</evidence>
<dbReference type="PROSITE" id="PS51257">
    <property type="entry name" value="PROKAR_LIPOPROTEIN"/>
    <property type="match status" value="1"/>
</dbReference>
<keyword evidence="5 11" id="KW-0150">Chloroplast</keyword>
<dbReference type="NCBIfam" id="TIGR02008">
    <property type="entry name" value="fdx_plant"/>
    <property type="match status" value="1"/>
</dbReference>
<reference evidence="14" key="2">
    <citation type="submission" date="2025-08" db="UniProtKB">
        <authorList>
            <consortium name="RefSeq"/>
        </authorList>
    </citation>
    <scope>IDENTIFICATION</scope>
</reference>
<comment type="function">
    <text evidence="1 11">Ferredoxins are iron-sulfur proteins that transfer electrons in a wide variety of metabolic reactions.</text>
</comment>
<dbReference type="PROSITE" id="PS00197">
    <property type="entry name" value="2FE2S_FER_1"/>
    <property type="match status" value="1"/>
</dbReference>
<proteinExistence type="inferred from homology"/>
<dbReference type="PROSITE" id="PS51085">
    <property type="entry name" value="2FE2S_FER_2"/>
    <property type="match status" value="1"/>
</dbReference>
<keyword evidence="7 11" id="KW-0479">Metal-binding</keyword>
<evidence type="ECO:0000313" key="14">
    <source>
        <dbReference type="RefSeq" id="XP_016752617.1"/>
    </source>
</evidence>
<evidence type="ECO:0000256" key="2">
    <source>
        <dbReference type="ARBA" id="ARBA00004229"/>
    </source>
</evidence>
<dbReference type="GO" id="GO:0009507">
    <property type="term" value="C:chloroplast"/>
    <property type="evidence" value="ECO:0007669"/>
    <property type="project" value="UniProtKB-SubCell"/>
</dbReference>
<evidence type="ECO:0000313" key="13">
    <source>
        <dbReference type="Proteomes" id="UP000818029"/>
    </source>
</evidence>
<evidence type="ECO:0000259" key="12">
    <source>
        <dbReference type="PROSITE" id="PS51085"/>
    </source>
</evidence>
<dbReference type="Gene3D" id="3.10.20.30">
    <property type="match status" value="1"/>
</dbReference>
<dbReference type="SUPFAM" id="SSF54292">
    <property type="entry name" value="2Fe-2S ferredoxin-like"/>
    <property type="match status" value="1"/>
</dbReference>